<dbReference type="SMART" id="SM00248">
    <property type="entry name" value="ANK"/>
    <property type="match status" value="3"/>
</dbReference>
<dbReference type="InterPro" id="IPR002110">
    <property type="entry name" value="Ankyrin_rpt"/>
</dbReference>
<reference evidence="4" key="2">
    <citation type="submission" date="2023-05" db="EMBL/GenBank/DDBJ databases">
        <authorList>
            <consortium name="Lawrence Berkeley National Laboratory"/>
            <person name="Steindorff A."/>
            <person name="Hensen N."/>
            <person name="Bonometti L."/>
            <person name="Westerberg I."/>
            <person name="Brannstrom I.O."/>
            <person name="Guillou S."/>
            <person name="Cros-Aarteil S."/>
            <person name="Calhoun S."/>
            <person name="Haridas S."/>
            <person name="Kuo A."/>
            <person name="Mondo S."/>
            <person name="Pangilinan J."/>
            <person name="Riley R."/>
            <person name="Labutti K."/>
            <person name="Andreopoulos B."/>
            <person name="Lipzen A."/>
            <person name="Chen C."/>
            <person name="Yanf M."/>
            <person name="Daum C."/>
            <person name="Ng V."/>
            <person name="Clum A."/>
            <person name="Ohm R."/>
            <person name="Martin F."/>
            <person name="Silar P."/>
            <person name="Natvig D."/>
            <person name="Lalanne C."/>
            <person name="Gautier V."/>
            <person name="Ament-Velasquez S.L."/>
            <person name="Kruys A."/>
            <person name="Hutchinson M.I."/>
            <person name="Powell A.J."/>
            <person name="Barry K."/>
            <person name="Miller A.N."/>
            <person name="Grigoriev I.V."/>
            <person name="Debuchy R."/>
            <person name="Gladieux P."/>
            <person name="Thoren M.H."/>
            <person name="Johannesson H."/>
        </authorList>
    </citation>
    <scope>NUCLEOTIDE SEQUENCE</scope>
    <source>
        <strain evidence="4">CBS 990.96</strain>
    </source>
</reference>
<protein>
    <submittedName>
        <fullName evidence="4">Ankyrin repeat-containing domain protein</fullName>
    </submittedName>
</protein>
<keyword evidence="1" id="KW-0677">Repeat</keyword>
<dbReference type="EMBL" id="MU865368">
    <property type="protein sequence ID" value="KAK4225382.1"/>
    <property type="molecule type" value="Genomic_DNA"/>
</dbReference>
<organism evidence="4 5">
    <name type="scientific">Podospora fimiseda</name>
    <dbReference type="NCBI Taxonomy" id="252190"/>
    <lineage>
        <taxon>Eukaryota</taxon>
        <taxon>Fungi</taxon>
        <taxon>Dikarya</taxon>
        <taxon>Ascomycota</taxon>
        <taxon>Pezizomycotina</taxon>
        <taxon>Sordariomycetes</taxon>
        <taxon>Sordariomycetidae</taxon>
        <taxon>Sordariales</taxon>
        <taxon>Podosporaceae</taxon>
        <taxon>Podospora</taxon>
    </lineage>
</organism>
<evidence type="ECO:0000256" key="2">
    <source>
        <dbReference type="ARBA" id="ARBA00023043"/>
    </source>
</evidence>
<dbReference type="Gene3D" id="1.25.40.20">
    <property type="entry name" value="Ankyrin repeat-containing domain"/>
    <property type="match status" value="1"/>
</dbReference>
<reference evidence="4" key="1">
    <citation type="journal article" date="2023" name="Mol. Phylogenet. Evol.">
        <title>Genome-scale phylogeny and comparative genomics of the fungal order Sordariales.</title>
        <authorList>
            <person name="Hensen N."/>
            <person name="Bonometti L."/>
            <person name="Westerberg I."/>
            <person name="Brannstrom I.O."/>
            <person name="Guillou S."/>
            <person name="Cros-Aarteil S."/>
            <person name="Calhoun S."/>
            <person name="Haridas S."/>
            <person name="Kuo A."/>
            <person name="Mondo S."/>
            <person name="Pangilinan J."/>
            <person name="Riley R."/>
            <person name="LaButti K."/>
            <person name="Andreopoulos B."/>
            <person name="Lipzen A."/>
            <person name="Chen C."/>
            <person name="Yan M."/>
            <person name="Daum C."/>
            <person name="Ng V."/>
            <person name="Clum A."/>
            <person name="Steindorff A."/>
            <person name="Ohm R.A."/>
            <person name="Martin F."/>
            <person name="Silar P."/>
            <person name="Natvig D.O."/>
            <person name="Lalanne C."/>
            <person name="Gautier V."/>
            <person name="Ament-Velasquez S.L."/>
            <person name="Kruys A."/>
            <person name="Hutchinson M.I."/>
            <person name="Powell A.J."/>
            <person name="Barry K."/>
            <person name="Miller A.N."/>
            <person name="Grigoriev I.V."/>
            <person name="Debuchy R."/>
            <person name="Gladieux P."/>
            <person name="Hiltunen Thoren M."/>
            <person name="Johannesson H."/>
        </authorList>
    </citation>
    <scope>NUCLEOTIDE SEQUENCE</scope>
    <source>
        <strain evidence="4">CBS 990.96</strain>
    </source>
</reference>
<dbReference type="PROSITE" id="PS50297">
    <property type="entry name" value="ANK_REP_REGION"/>
    <property type="match status" value="2"/>
</dbReference>
<name>A0AAN7BLD0_9PEZI</name>
<evidence type="ECO:0000256" key="1">
    <source>
        <dbReference type="ARBA" id="ARBA00022737"/>
    </source>
</evidence>
<dbReference type="Proteomes" id="UP001301958">
    <property type="component" value="Unassembled WGS sequence"/>
</dbReference>
<keyword evidence="2 3" id="KW-0040">ANK repeat</keyword>
<dbReference type="PRINTS" id="PR01415">
    <property type="entry name" value="ANKYRIN"/>
</dbReference>
<dbReference type="PANTHER" id="PTHR24171">
    <property type="entry name" value="ANKYRIN REPEAT DOMAIN-CONTAINING PROTEIN 39-RELATED"/>
    <property type="match status" value="1"/>
</dbReference>
<dbReference type="AlphaFoldDB" id="A0AAN7BLD0"/>
<comment type="caution">
    <text evidence="4">The sequence shown here is derived from an EMBL/GenBank/DDBJ whole genome shotgun (WGS) entry which is preliminary data.</text>
</comment>
<accession>A0AAN7BLD0</accession>
<dbReference type="Pfam" id="PF12796">
    <property type="entry name" value="Ank_2"/>
    <property type="match status" value="1"/>
</dbReference>
<keyword evidence="5" id="KW-1185">Reference proteome</keyword>
<gene>
    <name evidence="4" type="ORF">QBC38DRAFT_265264</name>
</gene>
<dbReference type="InterPro" id="IPR036770">
    <property type="entry name" value="Ankyrin_rpt-contain_sf"/>
</dbReference>
<sequence>MKKEQSVCVSEERYRYPFFAALANEDKSAIAALLGLSSTVYNGVVITEGLKNSNDYQNMTPLSWAAQQGNLAMVTLLLQGGAELNEADLTGHTPLIWASENGHDAIAQLLVNRGADVNAQDKKLIDGTQLGLEIS</sequence>
<proteinExistence type="predicted"/>
<dbReference type="SUPFAM" id="SSF48403">
    <property type="entry name" value="Ankyrin repeat"/>
    <property type="match status" value="1"/>
</dbReference>
<evidence type="ECO:0000313" key="5">
    <source>
        <dbReference type="Proteomes" id="UP001301958"/>
    </source>
</evidence>
<dbReference type="PROSITE" id="PS50088">
    <property type="entry name" value="ANK_REPEAT"/>
    <property type="match status" value="2"/>
</dbReference>
<feature type="repeat" description="ANK" evidence="3">
    <location>
        <begin position="90"/>
        <end position="122"/>
    </location>
</feature>
<evidence type="ECO:0000256" key="3">
    <source>
        <dbReference type="PROSITE-ProRule" id="PRU00023"/>
    </source>
</evidence>
<feature type="repeat" description="ANK" evidence="3">
    <location>
        <begin position="57"/>
        <end position="89"/>
    </location>
</feature>
<evidence type="ECO:0000313" key="4">
    <source>
        <dbReference type="EMBL" id="KAK4225382.1"/>
    </source>
</evidence>